<proteinExistence type="predicted"/>
<evidence type="ECO:0000313" key="2">
    <source>
        <dbReference type="Proteomes" id="UP000824782"/>
    </source>
</evidence>
<gene>
    <name evidence="1" type="ORF">GDO81_026578</name>
</gene>
<organism evidence="1 2">
    <name type="scientific">Engystomops pustulosus</name>
    <name type="common">Tungara frog</name>
    <name type="synonym">Physalaemus pustulosus</name>
    <dbReference type="NCBI Taxonomy" id="76066"/>
    <lineage>
        <taxon>Eukaryota</taxon>
        <taxon>Metazoa</taxon>
        <taxon>Chordata</taxon>
        <taxon>Craniata</taxon>
        <taxon>Vertebrata</taxon>
        <taxon>Euteleostomi</taxon>
        <taxon>Amphibia</taxon>
        <taxon>Batrachia</taxon>
        <taxon>Anura</taxon>
        <taxon>Neobatrachia</taxon>
        <taxon>Hyloidea</taxon>
        <taxon>Leptodactylidae</taxon>
        <taxon>Leiuperinae</taxon>
        <taxon>Engystomops</taxon>
    </lineage>
</organism>
<evidence type="ECO:0000313" key="1">
    <source>
        <dbReference type="EMBL" id="KAG8536342.1"/>
    </source>
</evidence>
<protein>
    <submittedName>
        <fullName evidence="1">Uncharacterized protein</fullName>
    </submittedName>
</protein>
<dbReference type="EMBL" id="WNYA01045454">
    <property type="protein sequence ID" value="KAG8536342.1"/>
    <property type="molecule type" value="Genomic_DNA"/>
</dbReference>
<dbReference type="Proteomes" id="UP000824782">
    <property type="component" value="Unassembled WGS sequence"/>
</dbReference>
<accession>A0AAV6YMA7</accession>
<dbReference type="AlphaFoldDB" id="A0AAV6YMA7"/>
<name>A0AAV6YMA7_ENGPU</name>
<sequence length="90" mass="10209">MKGRHFNLSCKSLDAIMYTRQLAMRDQAVSRFSLCNYTTSILPLKSHITVYRGLVFLLPHTLVLWLSVCGPNRSLLSFGSISLIEVMLAY</sequence>
<keyword evidence="2" id="KW-1185">Reference proteome</keyword>
<comment type="caution">
    <text evidence="1">The sequence shown here is derived from an EMBL/GenBank/DDBJ whole genome shotgun (WGS) entry which is preliminary data.</text>
</comment>
<reference evidence="1" key="1">
    <citation type="thesis" date="2020" institute="ProQuest LLC" country="789 East Eisenhower Parkway, Ann Arbor, MI, USA">
        <title>Comparative Genomics and Chromosome Evolution.</title>
        <authorList>
            <person name="Mudd A.B."/>
        </authorList>
    </citation>
    <scope>NUCLEOTIDE SEQUENCE</scope>
    <source>
        <strain evidence="1">237g6f4</strain>
        <tissue evidence="1">Blood</tissue>
    </source>
</reference>